<dbReference type="RefSeq" id="WP_073286817.1">
    <property type="nucleotide sequence ID" value="NZ_FRCP01000010.1"/>
</dbReference>
<dbReference type="GO" id="GO:0000175">
    <property type="term" value="F:3'-5'-RNA exonuclease activity"/>
    <property type="evidence" value="ECO:0007669"/>
    <property type="project" value="InterPro"/>
</dbReference>
<sequence length="316" mass="37749">MNYIVIDLEWNQSPYGKGTEVKEIPFEIIEIGAVKLNENREVLSSFSRLIKPQIYTDIHSITKEIIHIEIKDLVKEELFQNVIKEFFLWCGNDFRFATWGNMDLIELQRNLDYYGIKGYIDKPIAFYDVQKLFAICYYQDRIPRTLEYAVDIVKLNKNEEFHRAYVDAKYTAEIFKMLDKDTVERNYSIDYFHNPKTKEEEIHLHYETYYKFISREFESKEASMSDKDISSVICHKCNQRIVKKVKWFTTNSKNYYSLGYCKKHGYIKGKIRIKKAVNNNVYAVKVVKAISEEDALLLMERYVEAKRRKKKRKLSE</sequence>
<keyword evidence="6" id="KW-1185">Reference proteome</keyword>
<dbReference type="Gene3D" id="3.30.420.10">
    <property type="entry name" value="Ribonuclease H-like superfamily/Ribonuclease H"/>
    <property type="match status" value="1"/>
</dbReference>
<dbReference type="SUPFAM" id="SSF53098">
    <property type="entry name" value="Ribonuclease H-like"/>
    <property type="match status" value="1"/>
</dbReference>
<dbReference type="InterPro" id="IPR013520">
    <property type="entry name" value="Ribonucl_H"/>
</dbReference>
<dbReference type="Proteomes" id="UP000184038">
    <property type="component" value="Unassembled WGS sequence"/>
</dbReference>
<reference evidence="5 6" key="1">
    <citation type="submission" date="2016-11" db="EMBL/GenBank/DDBJ databases">
        <authorList>
            <person name="Jaros S."/>
            <person name="Januszkiewicz K."/>
            <person name="Wedrychowicz H."/>
        </authorList>
    </citation>
    <scope>NUCLEOTIDE SEQUENCE [LARGE SCALE GENOMIC DNA]</scope>
    <source>
        <strain evidence="5 6">DSM 15930</strain>
    </source>
</reference>
<keyword evidence="3 5" id="KW-0269">Exonuclease</keyword>
<dbReference type="SMART" id="SM00479">
    <property type="entry name" value="EXOIII"/>
    <property type="match status" value="1"/>
</dbReference>
<evidence type="ECO:0000259" key="4">
    <source>
        <dbReference type="SMART" id="SM00479"/>
    </source>
</evidence>
<dbReference type="InterPro" id="IPR036397">
    <property type="entry name" value="RNaseH_sf"/>
</dbReference>
<name>A0A1M7IU88_9FIRM</name>
<feature type="domain" description="Exonuclease" evidence="4">
    <location>
        <begin position="2"/>
        <end position="184"/>
    </location>
</feature>
<dbReference type="InterPro" id="IPR012337">
    <property type="entry name" value="RNaseH-like_sf"/>
</dbReference>
<dbReference type="GO" id="GO:0003676">
    <property type="term" value="F:nucleic acid binding"/>
    <property type="evidence" value="ECO:0007669"/>
    <property type="project" value="InterPro"/>
</dbReference>
<dbReference type="InterPro" id="IPR051274">
    <property type="entry name" value="3-5_Exoribonuclease"/>
</dbReference>
<proteinExistence type="predicted"/>
<evidence type="ECO:0000313" key="6">
    <source>
        <dbReference type="Proteomes" id="UP000184038"/>
    </source>
</evidence>
<organism evidence="5 6">
    <name type="scientific">Anaerosporobacter mobilis DSM 15930</name>
    <dbReference type="NCBI Taxonomy" id="1120996"/>
    <lineage>
        <taxon>Bacteria</taxon>
        <taxon>Bacillati</taxon>
        <taxon>Bacillota</taxon>
        <taxon>Clostridia</taxon>
        <taxon>Lachnospirales</taxon>
        <taxon>Lachnospiraceae</taxon>
        <taxon>Anaerosporobacter</taxon>
    </lineage>
</organism>
<keyword evidence="1" id="KW-0540">Nuclease</keyword>
<evidence type="ECO:0000313" key="5">
    <source>
        <dbReference type="EMBL" id="SHM44291.1"/>
    </source>
</evidence>
<dbReference type="PANTHER" id="PTHR23044">
    <property type="entry name" value="3'-5' EXONUCLEASE ERI1-RELATED"/>
    <property type="match status" value="1"/>
</dbReference>
<dbReference type="Pfam" id="PF00929">
    <property type="entry name" value="RNase_T"/>
    <property type="match status" value="1"/>
</dbReference>
<dbReference type="InterPro" id="IPR047201">
    <property type="entry name" value="ERI-1_3'hExo-like"/>
</dbReference>
<accession>A0A1M7IU88</accession>
<dbReference type="STRING" id="1120996.SAMN02746066_01956"/>
<dbReference type="OrthoDB" id="159416at2"/>
<keyword evidence="2" id="KW-0378">Hydrolase</keyword>
<dbReference type="CDD" id="cd06133">
    <property type="entry name" value="ERI-1_3'hExo_like"/>
    <property type="match status" value="1"/>
</dbReference>
<evidence type="ECO:0000256" key="3">
    <source>
        <dbReference type="ARBA" id="ARBA00022839"/>
    </source>
</evidence>
<dbReference type="AlphaFoldDB" id="A0A1M7IU88"/>
<gene>
    <name evidence="5" type="ORF">SAMN02746066_01956</name>
</gene>
<evidence type="ECO:0000256" key="1">
    <source>
        <dbReference type="ARBA" id="ARBA00022722"/>
    </source>
</evidence>
<evidence type="ECO:0000256" key="2">
    <source>
        <dbReference type="ARBA" id="ARBA00022801"/>
    </source>
</evidence>
<dbReference type="PANTHER" id="PTHR23044:SF61">
    <property type="entry name" value="3'-5' EXORIBONUCLEASE 1-RELATED"/>
    <property type="match status" value="1"/>
</dbReference>
<protein>
    <submittedName>
        <fullName evidence="5">Inhibitor of the KinA pathway to sporulation, predicted exonuclease</fullName>
    </submittedName>
</protein>
<dbReference type="EMBL" id="FRCP01000010">
    <property type="protein sequence ID" value="SHM44291.1"/>
    <property type="molecule type" value="Genomic_DNA"/>
</dbReference>